<dbReference type="Gene3D" id="3.90.1310.10">
    <property type="entry name" value="Penicillin-binding protein 2a (Domain 2)"/>
    <property type="match status" value="1"/>
</dbReference>
<organism evidence="14 15">
    <name type="scientific">Clostridium oceanicum</name>
    <dbReference type="NCBI Taxonomy" id="1543"/>
    <lineage>
        <taxon>Bacteria</taxon>
        <taxon>Bacillati</taxon>
        <taxon>Bacillota</taxon>
        <taxon>Clostridia</taxon>
        <taxon>Eubacteriales</taxon>
        <taxon>Clostridiaceae</taxon>
        <taxon>Clostridium</taxon>
    </lineage>
</organism>
<dbReference type="InterPro" id="IPR005311">
    <property type="entry name" value="PBP_dimer"/>
</dbReference>
<keyword evidence="5 11" id="KW-0812">Transmembrane</keyword>
<reference evidence="14 15" key="1">
    <citation type="journal article" date="2019" name="Int. J. Syst. Evol. Microbiol.">
        <title>The Global Catalogue of Microorganisms (GCM) 10K type strain sequencing project: providing services to taxonomists for standard genome sequencing and annotation.</title>
        <authorList>
            <consortium name="The Broad Institute Genomics Platform"/>
            <consortium name="The Broad Institute Genome Sequencing Center for Infectious Disease"/>
            <person name="Wu L."/>
            <person name="Ma J."/>
        </authorList>
    </citation>
    <scope>NUCLEOTIDE SEQUENCE [LARGE SCALE GENOMIC DNA]</scope>
    <source>
        <strain evidence="14 15">JCM 1407</strain>
    </source>
</reference>
<comment type="similarity">
    <text evidence="3">Belongs to the transpeptidase family.</text>
</comment>
<evidence type="ECO:0000256" key="2">
    <source>
        <dbReference type="ARBA" id="ARBA00004236"/>
    </source>
</evidence>
<feature type="domain" description="Penicillin-binding protein dimerisation" evidence="13">
    <location>
        <begin position="55"/>
        <end position="326"/>
    </location>
</feature>
<dbReference type="Pfam" id="PF03717">
    <property type="entry name" value="PBP_dimer"/>
    <property type="match status" value="1"/>
</dbReference>
<protein>
    <submittedName>
        <fullName evidence="14">Penicillin-binding transpeptidase domain-containing protein</fullName>
    </submittedName>
</protein>
<dbReference type="SUPFAM" id="SSF56601">
    <property type="entry name" value="beta-lactamase/transpeptidase-like"/>
    <property type="match status" value="1"/>
</dbReference>
<evidence type="ECO:0000259" key="13">
    <source>
        <dbReference type="Pfam" id="PF03717"/>
    </source>
</evidence>
<keyword evidence="9 11" id="KW-0472">Membrane</keyword>
<dbReference type="Gene3D" id="3.40.710.10">
    <property type="entry name" value="DD-peptidase/beta-lactamase superfamily"/>
    <property type="match status" value="1"/>
</dbReference>
<sequence>MRVDKNKKFTRFTAFVIIIFLVFIGIISRLVYLQVLNSQQFKEKANNRSIREIPEAAPRGEILDRNNNVLATNKQNYMLVYNETSESKKDFFKTMNKVFDILDERKQEQTDDFELKINPYRFEFKSDDPKVKKVLELRFKKDRGLDEEVRKKFFKGKHKEELTDKDKEKIDEELAKITPKEVFDFLVKQYEIDGKGYSLKDKRRYMIVKDTAKMQRFSGYKPVTIANDISKETATIFLQKLNDLPGIDVTTQPVRYYPNKEVGAAALGYISKISGDRDKYKEKGYDVSSDYIGINGIEGIYEDRLKGSKGGKIVKLNKNGRIVEELGRREPYPGQTLQLTIDKDIQAAAEKALDDNMKYIRATYPKAGNATRGAAVAVDVNTGEILALASRPGFDPNIFSTPGKLTPEKYKEFFNPNLAEFGRNYINSKGLSGGDTEGKLNELFPLDKRIKNNKTIREDIHDVYPKPLYNYATMSVVPPGSTFKPMTAIAGLESGAIGQGFSMDDNGVFDDGKNFIRKFDVGAYGPVDLTKALEVSSNPYFMTVGKKLRETGGDDILAKYAWKFGLGVPPNSDVKPATGIEIPENFGQVFNKYSMTKIYARQYLWQTMSTLKEGKDSRGNRFPSIDLYDRDSDTEKVKEIKTSIKDLVKQSIEEGSKKFNSEEYKKLFKQLITEDSAQKNKNISDKEISTIINVVRYITVSDANSQLRLGANMYNASIGQGISSFTPLQLANYVATIANGGDRYNLHLVKKILDSDKNVIQDIKPEIAEKTNVSKENLAAVRSGMTEVARGAAGTATNTFKSFNVKVAAKTGSADISENQGEFGRTSYATLIAFAPIDNPKIAVSVVVFDGQHGGYVAPVAKAIFEQYFNKGKKADTKSK</sequence>
<evidence type="ECO:0000256" key="7">
    <source>
        <dbReference type="ARBA" id="ARBA00022984"/>
    </source>
</evidence>
<feature type="transmembrane region" description="Helical" evidence="11">
    <location>
        <begin position="12"/>
        <end position="32"/>
    </location>
</feature>
<evidence type="ECO:0000256" key="10">
    <source>
        <dbReference type="ARBA" id="ARBA00023316"/>
    </source>
</evidence>
<evidence type="ECO:0000313" key="15">
    <source>
        <dbReference type="Proteomes" id="UP001501510"/>
    </source>
</evidence>
<dbReference type="Gene3D" id="1.10.10.1230">
    <property type="entry name" value="Penicillin-binding protein, N-terminal non-catalytic domain, head sub-domain"/>
    <property type="match status" value="1"/>
</dbReference>
<evidence type="ECO:0000256" key="5">
    <source>
        <dbReference type="ARBA" id="ARBA00022692"/>
    </source>
</evidence>
<proteinExistence type="inferred from homology"/>
<comment type="caution">
    <text evidence="14">The sequence shown here is derived from an EMBL/GenBank/DDBJ whole genome shotgun (WGS) entry which is preliminary data.</text>
</comment>
<dbReference type="EMBL" id="BAAACG010000019">
    <property type="protein sequence ID" value="GAA0747548.1"/>
    <property type="molecule type" value="Genomic_DNA"/>
</dbReference>
<dbReference type="SUPFAM" id="SSF56519">
    <property type="entry name" value="Penicillin binding protein dimerisation domain"/>
    <property type="match status" value="1"/>
</dbReference>
<evidence type="ECO:0000256" key="4">
    <source>
        <dbReference type="ARBA" id="ARBA00022475"/>
    </source>
</evidence>
<evidence type="ECO:0000256" key="8">
    <source>
        <dbReference type="ARBA" id="ARBA00022989"/>
    </source>
</evidence>
<dbReference type="PANTHER" id="PTHR30627:SF2">
    <property type="entry name" value="PEPTIDOGLYCAN D,D-TRANSPEPTIDASE MRDA"/>
    <property type="match status" value="1"/>
</dbReference>
<keyword evidence="6" id="KW-0133">Cell shape</keyword>
<dbReference type="InterPro" id="IPR036138">
    <property type="entry name" value="PBP_dimer_sf"/>
</dbReference>
<dbReference type="InterPro" id="IPR001460">
    <property type="entry name" value="PCN-bd_Tpept"/>
</dbReference>
<comment type="subcellular location">
    <subcellularLocation>
        <location evidence="2">Cell membrane</location>
    </subcellularLocation>
    <subcellularLocation>
        <location evidence="1">Membrane</location>
        <topology evidence="1">Single-pass membrane protein</topology>
    </subcellularLocation>
</comment>
<gene>
    <name evidence="14" type="ORF">GCM10008906_36770</name>
</gene>
<keyword evidence="15" id="KW-1185">Reference proteome</keyword>
<name>A0ABN1JWG3_9CLOT</name>
<evidence type="ECO:0000259" key="12">
    <source>
        <dbReference type="Pfam" id="PF00905"/>
    </source>
</evidence>
<evidence type="ECO:0000256" key="9">
    <source>
        <dbReference type="ARBA" id="ARBA00023136"/>
    </source>
</evidence>
<evidence type="ECO:0000256" key="11">
    <source>
        <dbReference type="SAM" id="Phobius"/>
    </source>
</evidence>
<feature type="domain" description="Penicillin-binding protein transpeptidase" evidence="12">
    <location>
        <begin position="373"/>
        <end position="575"/>
    </location>
</feature>
<keyword evidence="8 11" id="KW-1133">Transmembrane helix</keyword>
<evidence type="ECO:0000256" key="6">
    <source>
        <dbReference type="ARBA" id="ARBA00022960"/>
    </source>
</evidence>
<keyword evidence="4" id="KW-1003">Cell membrane</keyword>
<dbReference type="InterPro" id="IPR012338">
    <property type="entry name" value="Beta-lactam/transpept-like"/>
</dbReference>
<evidence type="ECO:0000313" key="14">
    <source>
        <dbReference type="EMBL" id="GAA0747548.1"/>
    </source>
</evidence>
<dbReference type="PANTHER" id="PTHR30627">
    <property type="entry name" value="PEPTIDOGLYCAN D,D-TRANSPEPTIDASE"/>
    <property type="match status" value="1"/>
</dbReference>
<dbReference type="Proteomes" id="UP001501510">
    <property type="component" value="Unassembled WGS sequence"/>
</dbReference>
<keyword evidence="10" id="KW-0961">Cell wall biogenesis/degradation</keyword>
<feature type="domain" description="Penicillin-binding protein transpeptidase" evidence="12">
    <location>
        <begin position="716"/>
        <end position="866"/>
    </location>
</feature>
<accession>A0ABN1JWG3</accession>
<dbReference type="RefSeq" id="WP_343764155.1">
    <property type="nucleotide sequence ID" value="NZ_BAAACG010000019.1"/>
</dbReference>
<keyword evidence="7" id="KW-0573">Peptidoglycan synthesis</keyword>
<dbReference type="InterPro" id="IPR050515">
    <property type="entry name" value="Beta-lactam/transpept"/>
</dbReference>
<evidence type="ECO:0000256" key="1">
    <source>
        <dbReference type="ARBA" id="ARBA00004167"/>
    </source>
</evidence>
<evidence type="ECO:0000256" key="3">
    <source>
        <dbReference type="ARBA" id="ARBA00007171"/>
    </source>
</evidence>
<dbReference type="Pfam" id="PF00905">
    <property type="entry name" value="Transpeptidase"/>
    <property type="match status" value="2"/>
</dbReference>